<dbReference type="Pfam" id="PF06722">
    <property type="entry name" value="EryCIII-like_C"/>
    <property type="match status" value="1"/>
</dbReference>
<dbReference type="GO" id="GO:0016758">
    <property type="term" value="F:hexosyltransferase activity"/>
    <property type="evidence" value="ECO:0007669"/>
    <property type="project" value="UniProtKB-ARBA"/>
</dbReference>
<gene>
    <name evidence="6" type="ORF">HDA32_000507</name>
</gene>
<feature type="domain" description="Erythromycin biosynthesis protein CIII-like N-terminal" evidence="5">
    <location>
        <begin position="22"/>
        <end position="211"/>
    </location>
</feature>
<proteinExistence type="inferred from homology"/>
<name>A0A852TQ33_9ACTN</name>
<dbReference type="PANTHER" id="PTHR48050:SF13">
    <property type="entry name" value="STEROL 3-BETA-GLUCOSYLTRANSFERASE UGT80A2"/>
    <property type="match status" value="1"/>
</dbReference>
<dbReference type="Proteomes" id="UP000589036">
    <property type="component" value="Unassembled WGS sequence"/>
</dbReference>
<dbReference type="PANTHER" id="PTHR48050">
    <property type="entry name" value="STEROL 3-BETA-GLUCOSYLTRANSFERASE"/>
    <property type="match status" value="1"/>
</dbReference>
<dbReference type="RefSeq" id="WP_179641617.1">
    <property type="nucleotide sequence ID" value="NZ_BAAAYY010000007.1"/>
</dbReference>
<dbReference type="GO" id="GO:0017000">
    <property type="term" value="P:antibiotic biosynthetic process"/>
    <property type="evidence" value="ECO:0007669"/>
    <property type="project" value="UniProtKB-ARBA"/>
</dbReference>
<evidence type="ECO:0000256" key="3">
    <source>
        <dbReference type="ARBA" id="ARBA00022679"/>
    </source>
</evidence>
<dbReference type="InterPro" id="IPR050426">
    <property type="entry name" value="Glycosyltransferase_28"/>
</dbReference>
<keyword evidence="2" id="KW-0328">Glycosyltransferase</keyword>
<dbReference type="SUPFAM" id="SSF53756">
    <property type="entry name" value="UDP-Glycosyltransferase/glycogen phosphorylase"/>
    <property type="match status" value="1"/>
</dbReference>
<dbReference type="InterPro" id="IPR002213">
    <property type="entry name" value="UDP_glucos_trans"/>
</dbReference>
<dbReference type="Pfam" id="PF21036">
    <property type="entry name" value="EryCIII-like_N"/>
    <property type="match status" value="1"/>
</dbReference>
<dbReference type="InterPro" id="IPR048284">
    <property type="entry name" value="EryCIII-like_N"/>
</dbReference>
<keyword evidence="7" id="KW-1185">Reference proteome</keyword>
<evidence type="ECO:0000313" key="6">
    <source>
        <dbReference type="EMBL" id="NYE45387.1"/>
    </source>
</evidence>
<evidence type="ECO:0000256" key="1">
    <source>
        <dbReference type="ARBA" id="ARBA00006962"/>
    </source>
</evidence>
<comment type="caution">
    <text evidence="6">The sequence shown here is derived from an EMBL/GenBank/DDBJ whole genome shotgun (WGS) entry which is preliminary data.</text>
</comment>
<feature type="domain" description="Erythromycin biosynthesis protein CIII-like C-terminal" evidence="4">
    <location>
        <begin position="225"/>
        <end position="368"/>
    </location>
</feature>
<evidence type="ECO:0000313" key="7">
    <source>
        <dbReference type="Proteomes" id="UP000589036"/>
    </source>
</evidence>
<keyword evidence="3 6" id="KW-0808">Transferase</keyword>
<dbReference type="Gene3D" id="3.40.50.2000">
    <property type="entry name" value="Glycogen Phosphorylase B"/>
    <property type="match status" value="2"/>
</dbReference>
<organism evidence="6 7">
    <name type="scientific">Spinactinospora alkalitolerans</name>
    <dbReference type="NCBI Taxonomy" id="687207"/>
    <lineage>
        <taxon>Bacteria</taxon>
        <taxon>Bacillati</taxon>
        <taxon>Actinomycetota</taxon>
        <taxon>Actinomycetes</taxon>
        <taxon>Streptosporangiales</taxon>
        <taxon>Nocardiopsidaceae</taxon>
        <taxon>Spinactinospora</taxon>
    </lineage>
</organism>
<dbReference type="AlphaFoldDB" id="A0A852TQ33"/>
<dbReference type="GO" id="GO:0008194">
    <property type="term" value="F:UDP-glycosyltransferase activity"/>
    <property type="evidence" value="ECO:0007669"/>
    <property type="project" value="InterPro"/>
</dbReference>
<dbReference type="CDD" id="cd03784">
    <property type="entry name" value="GT1_Gtf-like"/>
    <property type="match status" value="1"/>
</dbReference>
<dbReference type="EMBL" id="JACCCC010000001">
    <property type="protein sequence ID" value="NYE45387.1"/>
    <property type="molecule type" value="Genomic_DNA"/>
</dbReference>
<evidence type="ECO:0000256" key="2">
    <source>
        <dbReference type="ARBA" id="ARBA00022676"/>
    </source>
</evidence>
<evidence type="ECO:0000259" key="5">
    <source>
        <dbReference type="Pfam" id="PF21036"/>
    </source>
</evidence>
<dbReference type="InterPro" id="IPR010610">
    <property type="entry name" value="EryCIII-like_C"/>
</dbReference>
<sequence length="374" mass="39165">MRVLMASFPVVSHYFPMVPLAWALRAGGHEVRVASSPSLGDAVTGSGAVAVPVGDTLDTAAFWRGPTQRTPDRRSRAMAMFAAVAEEMLPDLLGFASDWRPDVVVYEPRAYAGPVAAAVLGVPAVGHLWGADRTEERWALERGALEPLLDRYGVGEIAPLGEMAVDPCPPALQAPGRGERIRVRYVPYNGPGSDLADGDRPGRPRLCVTWGTTYRWAEGPHPVQQVLDALAGEAVEVVLAVPPRMRAELAVPDGVEVAESRPLHLLLPSCDGIVHHGGAGTAMTAAVHGLPQLVVPWVTDGEYLAGRVVAAGVGTAVDRGALGDPAEVLRAATRLLDDADLVAGALRLGEQIARQPPPAAAVAELERLVGAGGA</sequence>
<comment type="similarity">
    <text evidence="1">Belongs to the glycosyltransferase 28 family.</text>
</comment>
<accession>A0A852TQ33</accession>
<protein>
    <submittedName>
        <fullName evidence="6">UDP:flavonoid glycosyltransferase YjiC (YdhE family)</fullName>
    </submittedName>
</protein>
<reference evidence="6 7" key="1">
    <citation type="submission" date="2020-07" db="EMBL/GenBank/DDBJ databases">
        <title>Sequencing the genomes of 1000 actinobacteria strains.</title>
        <authorList>
            <person name="Klenk H.-P."/>
        </authorList>
    </citation>
    <scope>NUCLEOTIDE SEQUENCE [LARGE SCALE GENOMIC DNA]</scope>
    <source>
        <strain evidence="6 7">CXB654</strain>
    </source>
</reference>
<evidence type="ECO:0000259" key="4">
    <source>
        <dbReference type="Pfam" id="PF06722"/>
    </source>
</evidence>